<keyword evidence="1" id="KW-1133">Transmembrane helix</keyword>
<sequence length="155" mass="16787">MSVSCSECAAKCGNVAGKLGDSAGLVAAPFRPLLIMLGCLAIALGSIGIFVPMLPTVPFLLLAAWCFSRSSPRLRAWLFNHPRLGPYLCNFIQRKGLTRVQLRRCLLAKWFGIGLAIYLAPFLAVKLGLLLIATAVSCYLLRLKRLPEGQETTPA</sequence>
<gene>
    <name evidence="2" type="ORF">SAMN02745129_0405</name>
</gene>
<dbReference type="PANTHER" id="PTHR35813:SF1">
    <property type="entry name" value="INNER MEMBRANE PROTEIN YBAN"/>
    <property type="match status" value="1"/>
</dbReference>
<evidence type="ECO:0000313" key="3">
    <source>
        <dbReference type="Proteomes" id="UP000184268"/>
    </source>
</evidence>
<dbReference type="Proteomes" id="UP000184268">
    <property type="component" value="Unassembled WGS sequence"/>
</dbReference>
<proteinExistence type="predicted"/>
<feature type="transmembrane region" description="Helical" evidence="1">
    <location>
        <begin position="34"/>
        <end position="67"/>
    </location>
</feature>
<dbReference type="STRING" id="299255.SAMN02745129_0405"/>
<protein>
    <recommendedName>
        <fullName evidence="4">Inner membrane protein</fullName>
    </recommendedName>
</protein>
<organism evidence="2 3">
    <name type="scientific">Ferrimonas marina</name>
    <dbReference type="NCBI Taxonomy" id="299255"/>
    <lineage>
        <taxon>Bacteria</taxon>
        <taxon>Pseudomonadati</taxon>
        <taxon>Pseudomonadota</taxon>
        <taxon>Gammaproteobacteria</taxon>
        <taxon>Alteromonadales</taxon>
        <taxon>Ferrimonadaceae</taxon>
        <taxon>Ferrimonas</taxon>
    </lineage>
</organism>
<evidence type="ECO:0000313" key="2">
    <source>
        <dbReference type="EMBL" id="SHI24979.1"/>
    </source>
</evidence>
<evidence type="ECO:0000256" key="1">
    <source>
        <dbReference type="SAM" id="Phobius"/>
    </source>
</evidence>
<dbReference type="GO" id="GO:0005886">
    <property type="term" value="C:plasma membrane"/>
    <property type="evidence" value="ECO:0007669"/>
    <property type="project" value="TreeGrafter"/>
</dbReference>
<keyword evidence="1" id="KW-0472">Membrane</keyword>
<dbReference type="AlphaFoldDB" id="A0A1M5ZLH4"/>
<name>A0A1M5ZLH4_9GAMM</name>
<dbReference type="Pfam" id="PF04304">
    <property type="entry name" value="DUF454"/>
    <property type="match status" value="1"/>
</dbReference>
<dbReference type="InterPro" id="IPR007401">
    <property type="entry name" value="DUF454"/>
</dbReference>
<dbReference type="EMBL" id="FQXG01000013">
    <property type="protein sequence ID" value="SHI24979.1"/>
    <property type="molecule type" value="Genomic_DNA"/>
</dbReference>
<dbReference type="PANTHER" id="PTHR35813">
    <property type="entry name" value="INNER MEMBRANE PROTEIN YBAN"/>
    <property type="match status" value="1"/>
</dbReference>
<keyword evidence="3" id="KW-1185">Reference proteome</keyword>
<reference evidence="2 3" key="1">
    <citation type="submission" date="2016-11" db="EMBL/GenBank/DDBJ databases">
        <authorList>
            <person name="Jaros S."/>
            <person name="Januszkiewicz K."/>
            <person name="Wedrychowicz H."/>
        </authorList>
    </citation>
    <scope>NUCLEOTIDE SEQUENCE [LARGE SCALE GENOMIC DNA]</scope>
    <source>
        <strain evidence="2 3">DSM 16917</strain>
    </source>
</reference>
<keyword evidence="1" id="KW-0812">Transmembrane</keyword>
<evidence type="ECO:0008006" key="4">
    <source>
        <dbReference type="Google" id="ProtNLM"/>
    </source>
</evidence>
<feature type="transmembrane region" description="Helical" evidence="1">
    <location>
        <begin position="110"/>
        <end position="136"/>
    </location>
</feature>
<dbReference type="RefSeq" id="WP_234977481.1">
    <property type="nucleotide sequence ID" value="NZ_FQXG01000013.1"/>
</dbReference>
<accession>A0A1M5ZLH4</accession>